<dbReference type="Gene3D" id="3.10.450.310">
    <property type="match status" value="1"/>
</dbReference>
<dbReference type="RefSeq" id="WP_009488426.1">
    <property type="nucleotide sequence ID" value="NZ_AMYT01000007.1"/>
</dbReference>
<organism evidence="2 3">
    <name type="scientific">Catellicoccus marimammalium M35/04/3</name>
    <dbReference type="NCBI Taxonomy" id="1234409"/>
    <lineage>
        <taxon>Bacteria</taxon>
        <taxon>Bacillati</taxon>
        <taxon>Bacillota</taxon>
        <taxon>Bacilli</taxon>
        <taxon>Lactobacillales</taxon>
        <taxon>Enterococcaceae</taxon>
        <taxon>Catellicoccus</taxon>
    </lineage>
</organism>
<accession>K8ZD00</accession>
<dbReference type="InterPro" id="IPR009996">
    <property type="entry name" value="YycH"/>
</dbReference>
<evidence type="ECO:0000313" key="3">
    <source>
        <dbReference type="Proteomes" id="UP000016057"/>
    </source>
</evidence>
<dbReference type="STRING" id="1234409.C683_0196"/>
<dbReference type="OrthoDB" id="2382185at2"/>
<gene>
    <name evidence="2" type="ORF">C683_0196</name>
</gene>
<dbReference type="Proteomes" id="UP000016057">
    <property type="component" value="Unassembled WGS sequence"/>
</dbReference>
<dbReference type="Pfam" id="PF07435">
    <property type="entry name" value="YycH"/>
    <property type="match status" value="1"/>
</dbReference>
<protein>
    <submittedName>
        <fullName evidence="2">YycH protein</fullName>
    </submittedName>
</protein>
<comment type="caution">
    <text evidence="2">The sequence shown here is derived from an EMBL/GenBank/DDBJ whole genome shotgun (WGS) entry which is preliminary data.</text>
</comment>
<feature type="domain" description="Regulatory protein YycH" evidence="1">
    <location>
        <begin position="40"/>
        <end position="414"/>
    </location>
</feature>
<dbReference type="EMBL" id="AMYT01000007">
    <property type="protein sequence ID" value="EKU27937.1"/>
    <property type="molecule type" value="Genomic_DNA"/>
</dbReference>
<sequence length="415" mass="48540">MKTIRKYSVRVGLILMILLSLFLLLKISMGVSVSQPLEKEGIAPSEVRSRKELLLPTQAYVKTQKEVYFIGKEQKLKQILEQTAKNRWGSFRCITKNVEKEWTELHRKANWLELQYAGSMDYDTFANTYHFPVNSSLSNLNFANIFYDWERRELYFLDKKHKELYLLELKGAMEPTLDEVKEKVNRNFAVEYLGKDIYGLKEEMELPNYRYLTSISSYTLFLQTLFSNSGNMTTKGEGPVLDFRNENGENLCINNQTGIVHFQKPKSEDENIDHYFLEVVGQLGSTIGPMRYFTNQGSEIQYRCFVEGYPIFASNYGSSVVLKQQDRQLDIWLNQINLQLPLPCNSKTKVQSAKEVWKQLNQRIDEKEIQDMKLGYHWKKDKENDQAVLLLPTWFVEYKGQWKEVDEVINKGGAR</sequence>
<name>K8ZD00_9ENTE</name>
<evidence type="ECO:0000259" key="1">
    <source>
        <dbReference type="Pfam" id="PF07435"/>
    </source>
</evidence>
<evidence type="ECO:0000313" key="2">
    <source>
        <dbReference type="EMBL" id="EKU27937.1"/>
    </source>
</evidence>
<dbReference type="AlphaFoldDB" id="K8ZD00"/>
<proteinExistence type="predicted"/>
<dbReference type="eggNOG" id="COG4863">
    <property type="taxonomic scope" value="Bacteria"/>
</dbReference>
<keyword evidence="3" id="KW-1185">Reference proteome</keyword>
<reference evidence="2 3" key="1">
    <citation type="journal article" date="2013" name="Genome Announc.">
        <title>Draft Genome Sequence of Catellicoccus marimammalium, a Novel Species Commonly Found in Gull Feces.</title>
        <authorList>
            <person name="Weigand M.R."/>
            <person name="Ryu H."/>
            <person name="Bozcek L."/>
            <person name="Konstantinidis K.T."/>
            <person name="Santo Domingo J.W."/>
        </authorList>
    </citation>
    <scope>NUCLEOTIDE SEQUENCE [LARGE SCALE GENOMIC DNA]</scope>
    <source>
        <strain evidence="2 3">M35/04/3</strain>
    </source>
</reference>